<accession>C6HUM9</accession>
<dbReference type="CDD" id="cd01335">
    <property type="entry name" value="Radical_SAM"/>
    <property type="match status" value="1"/>
</dbReference>
<feature type="binding site" evidence="17">
    <location>
        <position position="65"/>
    </location>
    <ligand>
        <name>[4Fe-4S] cluster</name>
        <dbReference type="ChEBI" id="CHEBI:49883"/>
        <note>4Fe-4S-S-AdoMet</note>
    </ligand>
</feature>
<comment type="similarity">
    <text evidence="3 15">Belongs to the anaerobic coproporphyrinogen-III oxidase family.</text>
</comment>
<evidence type="ECO:0000256" key="7">
    <source>
        <dbReference type="ARBA" id="ARBA00022691"/>
    </source>
</evidence>
<gene>
    <name evidence="19" type="ORF">UBAL3_69480022</name>
</gene>
<dbReference type="Pfam" id="PF04055">
    <property type="entry name" value="Radical_SAM"/>
    <property type="match status" value="1"/>
</dbReference>
<feature type="binding site" evidence="17">
    <location>
        <position position="61"/>
    </location>
    <ligand>
        <name>[4Fe-4S] cluster</name>
        <dbReference type="ChEBI" id="CHEBI:49883"/>
        <note>4Fe-4S-S-AdoMet</note>
    </ligand>
</feature>
<evidence type="ECO:0000256" key="12">
    <source>
        <dbReference type="ARBA" id="ARBA00023244"/>
    </source>
</evidence>
<feature type="binding site" evidence="16">
    <location>
        <position position="330"/>
    </location>
    <ligand>
        <name>S-adenosyl-L-methionine</name>
        <dbReference type="ChEBI" id="CHEBI:59789"/>
        <label>1</label>
    </ligand>
</feature>
<comment type="subcellular location">
    <subcellularLocation>
        <location evidence="1 15">Cytoplasm</location>
    </subcellularLocation>
</comment>
<evidence type="ECO:0000256" key="13">
    <source>
        <dbReference type="ARBA" id="ARBA00024295"/>
    </source>
</evidence>
<dbReference type="EC" id="1.3.98.3" evidence="15"/>
<evidence type="ECO:0000256" key="2">
    <source>
        <dbReference type="ARBA" id="ARBA00004785"/>
    </source>
</evidence>
<proteinExistence type="inferred from homology"/>
<feature type="binding site" evidence="16">
    <location>
        <begin position="113"/>
        <end position="114"/>
    </location>
    <ligand>
        <name>S-adenosyl-L-methionine</name>
        <dbReference type="ChEBI" id="CHEBI:59789"/>
        <label>2</label>
    </ligand>
</feature>
<evidence type="ECO:0000256" key="6">
    <source>
        <dbReference type="ARBA" id="ARBA00022490"/>
    </source>
</evidence>
<dbReference type="Proteomes" id="UP000009374">
    <property type="component" value="Unassembled WGS sequence"/>
</dbReference>
<keyword evidence="11 15" id="KW-0411">Iron-sulfur</keyword>
<feature type="binding site" evidence="16">
    <location>
        <position position="173"/>
    </location>
    <ligand>
        <name>S-adenosyl-L-methionine</name>
        <dbReference type="ChEBI" id="CHEBI:59789"/>
        <label>2</label>
    </ligand>
</feature>
<dbReference type="EMBL" id="GG693857">
    <property type="protein sequence ID" value="EES53655.1"/>
    <property type="molecule type" value="Genomic_DNA"/>
</dbReference>
<reference evidence="19 20" key="1">
    <citation type="journal article" date="2009" name="Appl. Environ. Microbiol.">
        <title>Community genomic and proteomic analyses of chemoautotrophic iron-oxidizing "Leptospirillum rubarum" (Group II) and "Leptospirillum ferrodiazotrophum" (Group III) bacteria in acid mine drainage biofilms.</title>
        <authorList>
            <person name="Goltsman D.S."/>
            <person name="Denef V.J."/>
            <person name="Singer S.W."/>
            <person name="VerBerkmoes N.C."/>
            <person name="Lefsrud M."/>
            <person name="Mueller R.S."/>
            <person name="Dick G.J."/>
            <person name="Sun C.L."/>
            <person name="Wheeler K.E."/>
            <person name="Zemla A."/>
            <person name="Baker B.J."/>
            <person name="Hauser L."/>
            <person name="Land M."/>
            <person name="Shah M.B."/>
            <person name="Thelen M.P."/>
            <person name="Hettich R.L."/>
            <person name="Banfield J.F."/>
        </authorList>
    </citation>
    <scope>NUCLEOTIDE SEQUENCE [LARGE SCALE GENOMIC DNA]</scope>
</reference>
<dbReference type="PANTHER" id="PTHR13932">
    <property type="entry name" value="COPROPORPHYRINIGEN III OXIDASE"/>
    <property type="match status" value="1"/>
</dbReference>
<evidence type="ECO:0000256" key="16">
    <source>
        <dbReference type="PIRSR" id="PIRSR000167-1"/>
    </source>
</evidence>
<evidence type="ECO:0000259" key="18">
    <source>
        <dbReference type="PROSITE" id="PS51918"/>
    </source>
</evidence>
<dbReference type="InterPro" id="IPR034505">
    <property type="entry name" value="Coproporphyrinogen-III_oxidase"/>
</dbReference>
<dbReference type="GO" id="GO:0046872">
    <property type="term" value="F:metal ion binding"/>
    <property type="evidence" value="ECO:0007669"/>
    <property type="project" value="UniProtKB-KW"/>
</dbReference>
<feature type="binding site" evidence="16">
    <location>
        <position position="146"/>
    </location>
    <ligand>
        <name>S-adenosyl-L-methionine</name>
        <dbReference type="ChEBI" id="CHEBI:59789"/>
        <label>1</label>
    </ligand>
</feature>
<comment type="cofactor">
    <cofactor evidence="15 17">
        <name>[4Fe-4S] cluster</name>
        <dbReference type="ChEBI" id="CHEBI:49883"/>
    </cofactor>
    <text evidence="15 17">Binds 1 [4Fe-4S] cluster. The cluster is coordinated with 3 cysteines and an exchangeable S-adenosyl-L-methionine.</text>
</comment>
<dbReference type="InterPro" id="IPR004558">
    <property type="entry name" value="Coprogen_oxidase_HemN"/>
</dbReference>
<feature type="binding site" evidence="16">
    <location>
        <position position="244"/>
    </location>
    <ligand>
        <name>S-adenosyl-L-methionine</name>
        <dbReference type="ChEBI" id="CHEBI:59789"/>
        <label>2</label>
    </ligand>
</feature>
<evidence type="ECO:0000256" key="1">
    <source>
        <dbReference type="ARBA" id="ARBA00004496"/>
    </source>
</evidence>
<keyword evidence="10 15" id="KW-0408">Iron</keyword>
<dbReference type="GO" id="GO:0004109">
    <property type="term" value="F:coproporphyrinogen oxidase activity"/>
    <property type="evidence" value="ECO:0007669"/>
    <property type="project" value="InterPro"/>
</dbReference>
<evidence type="ECO:0000256" key="5">
    <source>
        <dbReference type="ARBA" id="ARBA00022485"/>
    </source>
</evidence>
<evidence type="ECO:0000256" key="15">
    <source>
        <dbReference type="PIRNR" id="PIRNR000167"/>
    </source>
</evidence>
<keyword evidence="6 15" id="KW-0963">Cytoplasm</keyword>
<sequence length="458" mass="52448">MIENVDLSLLKKYDRPGPRYTSYPTAPVWTEEFGEKEAREALDESNRRGDPLSLYFHIPFCESLCYFCGCSTIITRDKSRAEEYNDYLARELGILSSVLDPKRRVIQLHLGGGTPSSLTPFQTRRLFESINKNFDVDYREGEISVEIDPRFASDAYLETLRTVGVNRISMGVQDFDPKVQEAVHRVQPEEVTVRVAKKVRDLGFHSLNIDLIYGLPFQTVESFSRTLDKVIEISPDRIAVFNYAHVPWLKKHMVLIREETLPPPDAKFGLIRLIGDKLAGAGYRFIGMDHFARPDDELARAQREKTLYRNFQGYTTKKNAELVGVGVTAISMLDRAYFQNARALPDYASRILSGRMGTFRGFRLSEDDRMRREIISHIMCDLEIDRATALSPFGASFDRVFESEIATLENFVPDGLLEITPDKIRITDLGRIFLRNIAMVFDRYLREAPKGPLFSRTL</sequence>
<evidence type="ECO:0000256" key="10">
    <source>
        <dbReference type="ARBA" id="ARBA00023004"/>
    </source>
</evidence>
<organism evidence="19 20">
    <name type="scientific">Leptospirillum ferrodiazotrophum</name>
    <dbReference type="NCBI Taxonomy" id="412449"/>
    <lineage>
        <taxon>Bacteria</taxon>
        <taxon>Pseudomonadati</taxon>
        <taxon>Nitrospirota</taxon>
        <taxon>Nitrospiria</taxon>
        <taxon>Nitrospirales</taxon>
        <taxon>Nitrospiraceae</taxon>
        <taxon>Leptospirillum</taxon>
    </lineage>
</organism>
<dbReference type="Pfam" id="PF06969">
    <property type="entry name" value="HemN_C"/>
    <property type="match status" value="1"/>
</dbReference>
<feature type="domain" description="Radical SAM core" evidence="18">
    <location>
        <begin position="46"/>
        <end position="284"/>
    </location>
</feature>
<comment type="pathway">
    <text evidence="2 15">Porphyrin-containing compound metabolism; protoporphyrin-IX biosynthesis; protoporphyrinogen-IX from coproporphyrinogen-III (AdoMet route): step 1/1.</text>
</comment>
<feature type="binding site" evidence="16">
    <location>
        <position position="210"/>
    </location>
    <ligand>
        <name>S-adenosyl-L-methionine</name>
        <dbReference type="ChEBI" id="CHEBI:59789"/>
        <label>2</label>
    </ligand>
</feature>
<dbReference type="SFLD" id="SFLDS00029">
    <property type="entry name" value="Radical_SAM"/>
    <property type="match status" value="1"/>
</dbReference>
<feature type="binding site" evidence="17">
    <location>
        <position position="68"/>
    </location>
    <ligand>
        <name>[4Fe-4S] cluster</name>
        <dbReference type="ChEBI" id="CHEBI:49883"/>
        <note>4Fe-4S-S-AdoMet</note>
    </ligand>
</feature>
<dbReference type="SUPFAM" id="SSF102114">
    <property type="entry name" value="Radical SAM enzymes"/>
    <property type="match status" value="1"/>
</dbReference>
<evidence type="ECO:0000256" key="4">
    <source>
        <dbReference type="ARBA" id="ARBA00011245"/>
    </source>
</evidence>
<keyword evidence="8 15" id="KW-0479">Metal-binding</keyword>
<dbReference type="PANTHER" id="PTHR13932:SF6">
    <property type="entry name" value="OXYGEN-INDEPENDENT COPROPORPHYRINOGEN III OXIDASE"/>
    <property type="match status" value="1"/>
</dbReference>
<keyword evidence="20" id="KW-1185">Reference proteome</keyword>
<dbReference type="SMART" id="SM00729">
    <property type="entry name" value="Elp3"/>
    <property type="match status" value="1"/>
</dbReference>
<keyword evidence="9 15" id="KW-0560">Oxidoreductase</keyword>
<keyword evidence="12 15" id="KW-0627">Porphyrin biosynthesis</keyword>
<comment type="subunit">
    <text evidence="4">Monomer.</text>
</comment>
<dbReference type="AlphaFoldDB" id="C6HUM9"/>
<dbReference type="NCBIfam" id="TIGR00538">
    <property type="entry name" value="hemN"/>
    <property type="match status" value="1"/>
</dbReference>
<dbReference type="PIRSF" id="PIRSF000167">
    <property type="entry name" value="HemN"/>
    <property type="match status" value="1"/>
</dbReference>
<evidence type="ECO:0000256" key="8">
    <source>
        <dbReference type="ARBA" id="ARBA00022723"/>
    </source>
</evidence>
<evidence type="ECO:0000256" key="14">
    <source>
        <dbReference type="ARBA" id="ARBA00048321"/>
    </source>
</evidence>
<dbReference type="InterPro" id="IPR023404">
    <property type="entry name" value="rSAM_horseshoe"/>
</dbReference>
<dbReference type="GO" id="GO:0005737">
    <property type="term" value="C:cytoplasm"/>
    <property type="evidence" value="ECO:0007669"/>
    <property type="project" value="UniProtKB-SubCell"/>
</dbReference>
<dbReference type="InterPro" id="IPR007197">
    <property type="entry name" value="rSAM"/>
</dbReference>
<keyword evidence="7 15" id="KW-0949">S-adenosyl-L-methionine</keyword>
<evidence type="ECO:0000313" key="19">
    <source>
        <dbReference type="EMBL" id="EES53655.1"/>
    </source>
</evidence>
<evidence type="ECO:0000313" key="20">
    <source>
        <dbReference type="Proteomes" id="UP000009374"/>
    </source>
</evidence>
<keyword evidence="5 15" id="KW-0004">4Fe-4S</keyword>
<dbReference type="Gene3D" id="3.80.30.20">
    <property type="entry name" value="tm_1862 like domain"/>
    <property type="match status" value="1"/>
</dbReference>
<comment type="function">
    <text evidence="13">Involved in the heme biosynthesis. Catalyzes the anaerobic oxidative decarboxylation of propionate groups of rings A and B of coproporphyrinogen III to yield the vinyl groups in protoporphyrinogen IX.</text>
</comment>
<feature type="binding site" evidence="16">
    <location>
        <position position="55"/>
    </location>
    <ligand>
        <name>S-adenosyl-L-methionine</name>
        <dbReference type="ChEBI" id="CHEBI:59789"/>
        <label>1</label>
    </ligand>
</feature>
<dbReference type="InterPro" id="IPR006638">
    <property type="entry name" value="Elp3/MiaA/NifB-like_rSAM"/>
</dbReference>
<dbReference type="PROSITE" id="PS51918">
    <property type="entry name" value="RADICAL_SAM"/>
    <property type="match status" value="1"/>
</dbReference>
<evidence type="ECO:0000256" key="3">
    <source>
        <dbReference type="ARBA" id="ARBA00005493"/>
    </source>
</evidence>
<evidence type="ECO:0000256" key="17">
    <source>
        <dbReference type="PIRSR" id="PIRSR000167-2"/>
    </source>
</evidence>
<protein>
    <recommendedName>
        <fullName evidence="15">Coproporphyrinogen-III oxidase</fullName>
        <ecNumber evidence="15">1.3.98.3</ecNumber>
    </recommendedName>
</protein>
<dbReference type="InterPro" id="IPR010723">
    <property type="entry name" value="HemN_C"/>
</dbReference>
<dbReference type="SFLD" id="SFLDG01065">
    <property type="entry name" value="anaerobic_coproporphyrinogen-I"/>
    <property type="match status" value="1"/>
</dbReference>
<evidence type="ECO:0000256" key="11">
    <source>
        <dbReference type="ARBA" id="ARBA00023014"/>
    </source>
</evidence>
<feature type="binding site" evidence="16">
    <location>
        <position position="112"/>
    </location>
    <ligand>
        <name>S-adenosyl-L-methionine</name>
        <dbReference type="ChEBI" id="CHEBI:59789"/>
        <label>1</label>
    </ligand>
</feature>
<dbReference type="Gene3D" id="1.10.10.920">
    <property type="match status" value="1"/>
</dbReference>
<dbReference type="GO" id="GO:0006782">
    <property type="term" value="P:protoporphyrinogen IX biosynthetic process"/>
    <property type="evidence" value="ECO:0007669"/>
    <property type="project" value="UniProtKB-UniPathway"/>
</dbReference>
<dbReference type="GO" id="GO:0051539">
    <property type="term" value="F:4 iron, 4 sulfur cluster binding"/>
    <property type="evidence" value="ECO:0007669"/>
    <property type="project" value="UniProtKB-KW"/>
</dbReference>
<name>C6HUM9_9BACT</name>
<dbReference type="UniPathway" id="UPA00251">
    <property type="reaction ID" value="UER00323"/>
</dbReference>
<feature type="binding site" evidence="16">
    <location>
        <position position="185"/>
    </location>
    <ligand>
        <name>S-adenosyl-L-methionine</name>
        <dbReference type="ChEBI" id="CHEBI:59789"/>
        <label>2</label>
    </ligand>
</feature>
<feature type="binding site" evidence="16">
    <location>
        <begin position="67"/>
        <end position="69"/>
    </location>
    <ligand>
        <name>S-adenosyl-L-methionine</name>
        <dbReference type="ChEBI" id="CHEBI:59789"/>
        <label>2</label>
    </ligand>
</feature>
<dbReference type="InterPro" id="IPR058240">
    <property type="entry name" value="rSAM_sf"/>
</dbReference>
<comment type="catalytic activity">
    <reaction evidence="14 15">
        <text>coproporphyrinogen III + 2 S-adenosyl-L-methionine = protoporphyrinogen IX + 2 5'-deoxyadenosine + 2 L-methionine + 2 CO2</text>
        <dbReference type="Rhea" id="RHEA:15425"/>
        <dbReference type="ChEBI" id="CHEBI:16526"/>
        <dbReference type="ChEBI" id="CHEBI:17319"/>
        <dbReference type="ChEBI" id="CHEBI:57307"/>
        <dbReference type="ChEBI" id="CHEBI:57309"/>
        <dbReference type="ChEBI" id="CHEBI:57844"/>
        <dbReference type="ChEBI" id="CHEBI:59789"/>
        <dbReference type="EC" id="1.3.98.3"/>
    </reaction>
</comment>
<dbReference type="GO" id="GO:0051989">
    <property type="term" value="F:coproporphyrinogen dehydrogenase activity"/>
    <property type="evidence" value="ECO:0007669"/>
    <property type="project" value="UniProtKB-EC"/>
</dbReference>
<evidence type="ECO:0000256" key="9">
    <source>
        <dbReference type="ARBA" id="ARBA00023002"/>
    </source>
</evidence>